<dbReference type="EMBL" id="GL988041">
    <property type="protein sequence ID" value="EGS20305.1"/>
    <property type="molecule type" value="Genomic_DNA"/>
</dbReference>
<organism evidence="2">
    <name type="scientific">Chaetomium thermophilum (strain DSM 1495 / CBS 144.50 / IMI 039719)</name>
    <name type="common">Thermochaetoides thermophila</name>
    <dbReference type="NCBI Taxonomy" id="759272"/>
    <lineage>
        <taxon>Eukaryota</taxon>
        <taxon>Fungi</taxon>
        <taxon>Dikarya</taxon>
        <taxon>Ascomycota</taxon>
        <taxon>Pezizomycotina</taxon>
        <taxon>Sordariomycetes</taxon>
        <taxon>Sordariomycetidae</taxon>
        <taxon>Sordariales</taxon>
        <taxon>Chaetomiaceae</taxon>
        <taxon>Thermochaetoides</taxon>
    </lineage>
</organism>
<evidence type="ECO:0000313" key="2">
    <source>
        <dbReference type="Proteomes" id="UP000008066"/>
    </source>
</evidence>
<accession>G0S8D0</accession>
<gene>
    <name evidence="1" type="ORF">CTHT_0021310</name>
</gene>
<dbReference type="HOGENOM" id="CLU_2637856_0_0_1"/>
<protein>
    <submittedName>
        <fullName evidence="1">Uncharacterized protein</fullName>
    </submittedName>
</protein>
<dbReference type="RefSeq" id="XP_006692601.1">
    <property type="nucleotide sequence ID" value="XM_006692538.1"/>
</dbReference>
<dbReference type="Proteomes" id="UP000008066">
    <property type="component" value="Unassembled WGS sequence"/>
</dbReference>
<dbReference type="eggNOG" id="ENOG502SIKX">
    <property type="taxonomic scope" value="Eukaryota"/>
</dbReference>
<proteinExistence type="predicted"/>
<reference evidence="1 2" key="1">
    <citation type="journal article" date="2011" name="Cell">
        <title>Insight into structure and assembly of the nuclear pore complex by utilizing the genome of a eukaryotic thermophile.</title>
        <authorList>
            <person name="Amlacher S."/>
            <person name="Sarges P."/>
            <person name="Flemming D."/>
            <person name="van Noort V."/>
            <person name="Kunze R."/>
            <person name="Devos D.P."/>
            <person name="Arumugam M."/>
            <person name="Bork P."/>
            <person name="Hurt E."/>
        </authorList>
    </citation>
    <scope>NUCLEOTIDE SEQUENCE [LARGE SCALE GENOMIC DNA]</scope>
    <source>
        <strain evidence="2">DSM 1495 / CBS 144.50 / IMI 039719</strain>
    </source>
</reference>
<dbReference type="OrthoDB" id="4586862at2759"/>
<dbReference type="GeneID" id="18256169"/>
<keyword evidence="2" id="KW-1185">Reference proteome</keyword>
<dbReference type="KEGG" id="cthr:CTHT_0021310"/>
<evidence type="ECO:0000313" key="1">
    <source>
        <dbReference type="EMBL" id="EGS20305.1"/>
    </source>
</evidence>
<sequence length="77" mass="8672">MLAPAQYIAGVGTSDISNLGFLAYNIHMQYMWYRDIINPSAPENVGPLCLLIPHFNVIYAISYVGGVSSRNHIWLRF</sequence>
<name>G0S8D0_CHATD</name>
<dbReference type="AlphaFoldDB" id="G0S8D0"/>
<dbReference type="STRING" id="759272.G0S8D0"/>